<evidence type="ECO:0000256" key="1">
    <source>
        <dbReference type="SAM" id="MobiDB-lite"/>
    </source>
</evidence>
<gene>
    <name evidence="2" type="ORF">PoMZ_07201</name>
</gene>
<feature type="region of interest" description="Disordered" evidence="1">
    <location>
        <begin position="153"/>
        <end position="185"/>
    </location>
</feature>
<dbReference type="EMBL" id="CP034207">
    <property type="protein sequence ID" value="QBZ60262.1"/>
    <property type="molecule type" value="Genomic_DNA"/>
</dbReference>
<sequence>VTFQSPCPCALRAYDGARYEVAEDQSLHLHRMRMENCRRFKKVLLRRADHPSPCLFCGCQRELGYHLLPPAIVPGSVTSWGINLTISSKYLPNSLNSVYKVKIPNDGYMCFDIKPTSPPKVHPRLPSAFIVHFLMTLAELQALPPPLCQAQKVPSLGGRRRGSENPGQRLPTVSKPSIHRQGQGDWSCLARKNRMRSSRGSWFLC</sequence>
<dbReference type="AlphaFoldDB" id="A0A4P7NEJ5"/>
<name>A0A4P7NEJ5_PYROR</name>
<proteinExistence type="predicted"/>
<accession>A0A4P7NEJ5</accession>
<dbReference type="Proteomes" id="UP000294847">
    <property type="component" value="Chromosome 4"/>
</dbReference>
<feature type="non-terminal residue" evidence="2">
    <location>
        <position position="1"/>
    </location>
</feature>
<evidence type="ECO:0000313" key="2">
    <source>
        <dbReference type="EMBL" id="QBZ60262.1"/>
    </source>
</evidence>
<evidence type="ECO:0000313" key="3">
    <source>
        <dbReference type="Proteomes" id="UP000294847"/>
    </source>
</evidence>
<organism evidence="2 3">
    <name type="scientific">Pyricularia oryzae</name>
    <name type="common">Rice blast fungus</name>
    <name type="synonym">Magnaporthe oryzae</name>
    <dbReference type="NCBI Taxonomy" id="318829"/>
    <lineage>
        <taxon>Eukaryota</taxon>
        <taxon>Fungi</taxon>
        <taxon>Dikarya</taxon>
        <taxon>Ascomycota</taxon>
        <taxon>Pezizomycotina</taxon>
        <taxon>Sordariomycetes</taxon>
        <taxon>Sordariomycetidae</taxon>
        <taxon>Magnaporthales</taxon>
        <taxon>Pyriculariaceae</taxon>
        <taxon>Pyricularia</taxon>
    </lineage>
</organism>
<reference evidence="2 3" key="1">
    <citation type="journal article" date="2019" name="Mol. Biol. Evol.">
        <title>Blast fungal genomes show frequent chromosomal changes, gene gains and losses, and effector gene turnover.</title>
        <authorList>
            <person name="Gomez Luciano L.B."/>
            <person name="Jason Tsai I."/>
            <person name="Chuma I."/>
            <person name="Tosa Y."/>
            <person name="Chen Y.H."/>
            <person name="Li J.Y."/>
            <person name="Li M.Y."/>
            <person name="Jade Lu M.Y."/>
            <person name="Nakayashiki H."/>
            <person name="Li W.H."/>
        </authorList>
    </citation>
    <scope>NUCLEOTIDE SEQUENCE [LARGE SCALE GENOMIC DNA]</scope>
    <source>
        <strain evidence="2">MZ5-1-6</strain>
    </source>
</reference>
<protein>
    <submittedName>
        <fullName evidence="2">Uncharacterized protein</fullName>
    </submittedName>
</protein>